<dbReference type="InterPro" id="IPR017939">
    <property type="entry name" value="G-Glutamylcylcotransferase"/>
</dbReference>
<evidence type="ECO:0000256" key="1">
    <source>
        <dbReference type="ARBA" id="ARBA00023239"/>
    </source>
</evidence>
<dbReference type="Proteomes" id="UP000199657">
    <property type="component" value="Unassembled WGS sequence"/>
</dbReference>
<proteinExistence type="predicted"/>
<dbReference type="GO" id="GO:0003839">
    <property type="term" value="F:gamma-glutamylcyclotransferase activity"/>
    <property type="evidence" value="ECO:0007669"/>
    <property type="project" value="InterPro"/>
</dbReference>
<dbReference type="AlphaFoldDB" id="A0A1H8TXN9"/>
<dbReference type="STRING" id="406100.SAMN04488052_1059"/>
<gene>
    <name evidence="4" type="ORF">SAMN04488052_1059</name>
</gene>
<protein>
    <submittedName>
        <fullName evidence="4">AIG2-like family protein</fullName>
    </submittedName>
</protein>
<feature type="binding site" evidence="3">
    <location>
        <begin position="7"/>
        <end position="12"/>
    </location>
    <ligand>
        <name>substrate</name>
    </ligand>
</feature>
<dbReference type="OrthoDB" id="5401862at2"/>
<dbReference type="Pfam" id="PF13772">
    <property type="entry name" value="AIG2_2"/>
    <property type="match status" value="1"/>
</dbReference>
<dbReference type="EMBL" id="FOEG01000005">
    <property type="protein sequence ID" value="SEO95667.1"/>
    <property type="molecule type" value="Genomic_DNA"/>
</dbReference>
<accession>A0A1H8TXN9</accession>
<dbReference type="InterPro" id="IPR036568">
    <property type="entry name" value="GGCT-like_sf"/>
</dbReference>
<feature type="binding site" evidence="3">
    <location>
        <position position="126"/>
    </location>
    <ligand>
        <name>substrate</name>
    </ligand>
</feature>
<name>A0A1H8TXN9_9GAMM</name>
<keyword evidence="1" id="KW-0456">Lyase</keyword>
<feature type="active site" description="Proton acceptor" evidence="2">
    <location>
        <position position="84"/>
    </location>
</feature>
<dbReference type="Gene3D" id="3.10.490.10">
    <property type="entry name" value="Gamma-glutamyl cyclotransferase-like"/>
    <property type="match status" value="1"/>
</dbReference>
<dbReference type="CDD" id="cd06661">
    <property type="entry name" value="GGCT_like"/>
    <property type="match status" value="1"/>
</dbReference>
<organism evidence="4 5">
    <name type="scientific">Aquisalimonas asiatica</name>
    <dbReference type="NCBI Taxonomy" id="406100"/>
    <lineage>
        <taxon>Bacteria</taxon>
        <taxon>Pseudomonadati</taxon>
        <taxon>Pseudomonadota</taxon>
        <taxon>Gammaproteobacteria</taxon>
        <taxon>Chromatiales</taxon>
        <taxon>Ectothiorhodospiraceae</taxon>
        <taxon>Aquisalimonas</taxon>
    </lineage>
</organism>
<dbReference type="RefSeq" id="WP_091644140.1">
    <property type="nucleotide sequence ID" value="NZ_FOEG01000005.1"/>
</dbReference>
<dbReference type="PANTHER" id="PTHR12935:SF0">
    <property type="entry name" value="GAMMA-GLUTAMYLCYCLOTRANSFERASE"/>
    <property type="match status" value="1"/>
</dbReference>
<evidence type="ECO:0000256" key="3">
    <source>
        <dbReference type="PIRSR" id="PIRSR617939-2"/>
    </source>
</evidence>
<dbReference type="PANTHER" id="PTHR12935">
    <property type="entry name" value="GAMMA-GLUTAMYLCYCLOTRANSFERASE"/>
    <property type="match status" value="1"/>
</dbReference>
<reference evidence="4 5" key="1">
    <citation type="submission" date="2016-10" db="EMBL/GenBank/DDBJ databases">
        <authorList>
            <person name="de Groot N.N."/>
        </authorList>
    </citation>
    <scope>NUCLEOTIDE SEQUENCE [LARGE SCALE GENOMIC DNA]</scope>
    <source>
        <strain evidence="4 5">CGMCC 1.6291</strain>
    </source>
</reference>
<dbReference type="InterPro" id="IPR013024">
    <property type="entry name" value="GGCT-like"/>
</dbReference>
<keyword evidence="5" id="KW-1185">Reference proteome</keyword>
<sequence length="173" mass="19667">MADWRHYFAYGSNMLPARLLERTPSAHWLGVGRLPGYRLHFNHVSRADGTAKCNIERCDAADAAVWGVVYAVHREEQPVLDRAEDLGTGYLIEPRLVHCQGGWQETFCYIAVPGTTDPAARPFRWYRDIVLAGARNHAFPAAYIDRIARERAVEDPNPRRAAHHQYLIDMSPD</sequence>
<dbReference type="SUPFAM" id="SSF110857">
    <property type="entry name" value="Gamma-glutamyl cyclotransferase-like"/>
    <property type="match status" value="1"/>
</dbReference>
<evidence type="ECO:0000256" key="2">
    <source>
        <dbReference type="PIRSR" id="PIRSR617939-1"/>
    </source>
</evidence>
<evidence type="ECO:0000313" key="4">
    <source>
        <dbReference type="EMBL" id="SEO95667.1"/>
    </source>
</evidence>
<evidence type="ECO:0000313" key="5">
    <source>
        <dbReference type="Proteomes" id="UP000199657"/>
    </source>
</evidence>